<name>A0A3N1HFJ1_9PSEU</name>
<accession>A0A3N1HFJ1</accession>
<evidence type="ECO:0000256" key="1">
    <source>
        <dbReference type="SAM" id="MobiDB-lite"/>
    </source>
</evidence>
<dbReference type="AlphaFoldDB" id="A0A3N1HFJ1"/>
<sequence>MSLVTVRDHVYLVGHSSSGTPKVEDIVREDGAGPVDVDLLQALEVNALAPAAPHAVKHGTRLLELALVTSYLRTTTAGAFVLRADEFRSSARRIKSFVTEAVGLGMLTERVRNTEGISRFGPLYDFDALPATSAGRFARSGVRPDLLFALKGQWLAGEARGRTERRPVSVTKEPWDRLNALLPWAQAHGDHPLVMTWCYLAGTDVTVDVYRKAGSEQRLPLDFTGRRDGEAEAPAVGSPGDRRSGDGDTEYLFEQVLTTRARVEEQLYRSAPPTGIRAADRPLRGGWAPSDLLAGEPGALFLGVLERPVGPVEGLRTASALADRGTDRGSGLSVLVRERLVLAVAAGRTGQPWDLLGGQRSS</sequence>
<dbReference type="OrthoDB" id="3318461at2"/>
<dbReference type="RefSeq" id="WP_123746413.1">
    <property type="nucleotide sequence ID" value="NZ_RJKM01000001.1"/>
</dbReference>
<reference evidence="2 3" key="1">
    <citation type="submission" date="2018-11" db="EMBL/GenBank/DDBJ databases">
        <title>Sequencing the genomes of 1000 actinobacteria strains.</title>
        <authorList>
            <person name="Klenk H.-P."/>
        </authorList>
    </citation>
    <scope>NUCLEOTIDE SEQUENCE [LARGE SCALE GENOMIC DNA]</scope>
    <source>
        <strain evidence="2 3">DSM 44231</strain>
    </source>
</reference>
<proteinExistence type="predicted"/>
<gene>
    <name evidence="2" type="ORF">EDD40_6697</name>
</gene>
<feature type="region of interest" description="Disordered" evidence="1">
    <location>
        <begin position="222"/>
        <end position="248"/>
    </location>
</feature>
<dbReference type="Proteomes" id="UP000268727">
    <property type="component" value="Unassembled WGS sequence"/>
</dbReference>
<keyword evidence="3" id="KW-1185">Reference proteome</keyword>
<comment type="caution">
    <text evidence="2">The sequence shown here is derived from an EMBL/GenBank/DDBJ whole genome shotgun (WGS) entry which is preliminary data.</text>
</comment>
<evidence type="ECO:0000313" key="3">
    <source>
        <dbReference type="Proteomes" id="UP000268727"/>
    </source>
</evidence>
<dbReference type="EMBL" id="RJKM01000001">
    <property type="protein sequence ID" value="ROP41268.1"/>
    <property type="molecule type" value="Genomic_DNA"/>
</dbReference>
<protein>
    <submittedName>
        <fullName evidence="2">Uncharacterized protein</fullName>
    </submittedName>
</protein>
<organism evidence="2 3">
    <name type="scientific">Saccharothrix texasensis</name>
    <dbReference type="NCBI Taxonomy" id="103734"/>
    <lineage>
        <taxon>Bacteria</taxon>
        <taxon>Bacillati</taxon>
        <taxon>Actinomycetota</taxon>
        <taxon>Actinomycetes</taxon>
        <taxon>Pseudonocardiales</taxon>
        <taxon>Pseudonocardiaceae</taxon>
        <taxon>Saccharothrix</taxon>
    </lineage>
</organism>
<evidence type="ECO:0000313" key="2">
    <source>
        <dbReference type="EMBL" id="ROP41268.1"/>
    </source>
</evidence>